<reference evidence="1" key="1">
    <citation type="submission" date="2021-05" db="EMBL/GenBank/DDBJ databases">
        <authorList>
            <person name="Scholz U."/>
            <person name="Mascher M."/>
            <person name="Fiebig A."/>
        </authorList>
    </citation>
    <scope>NUCLEOTIDE SEQUENCE [LARGE SCALE GENOMIC DNA]</scope>
</reference>
<organism evidence="1 2">
    <name type="scientific">Avena sativa</name>
    <name type="common">Oat</name>
    <dbReference type="NCBI Taxonomy" id="4498"/>
    <lineage>
        <taxon>Eukaryota</taxon>
        <taxon>Viridiplantae</taxon>
        <taxon>Streptophyta</taxon>
        <taxon>Embryophyta</taxon>
        <taxon>Tracheophyta</taxon>
        <taxon>Spermatophyta</taxon>
        <taxon>Magnoliopsida</taxon>
        <taxon>Liliopsida</taxon>
        <taxon>Poales</taxon>
        <taxon>Poaceae</taxon>
        <taxon>BOP clade</taxon>
        <taxon>Pooideae</taxon>
        <taxon>Poodae</taxon>
        <taxon>Poeae</taxon>
        <taxon>Poeae Chloroplast Group 1 (Aveneae type)</taxon>
        <taxon>Aveninae</taxon>
        <taxon>Avena</taxon>
    </lineage>
</organism>
<keyword evidence="2" id="KW-1185">Reference proteome</keyword>
<protein>
    <submittedName>
        <fullName evidence="1">Uncharacterized protein</fullName>
    </submittedName>
</protein>
<sequence length="513" mass="57755">MQASGSGSTGTKRPRTRKGRKVGAPSPALPQAVPATGTRSEGSKRRKKRSRKPRRDDEQNERDAKRSNPGEEEEKEGVSSAPSSPICEPYIPDDEKYSVELYEAFEDAEKHFQEKIGRQMQRPTLQNFVPATCLANDPQLLAIRELGTKAALSAAKFLLGLSSSIAGKPLLRCSGFWIDWDEESKTGILLTTAHLIRLDPVEYDVWLGKDVYDRNAKVTVHLLDESTADGHLIYYQGHYDIALFRVKVDRHAVQFPSFNVGVQQAQEVLHLGRDKNLDLRITHGRVEYSNANVFQRYHFMFFSRRDVNEYDDGGLVIDLHGKVVGMVNISALGSFIPSSILLKCLDLWRKLEHIPRPHLGFKFFSIKLLDPLYIDQIARKHNIDDGLIVNEVAAGSNAERLGIQRGDIIACFNGEQISTTVELENLLLDICMEFDRANQPKSVDICIGVFDTRKSRRRDVNLTAEISDRGEIVARGNLPFQPSTISHLKITQVIYIPSFVDLFCFSFLLCNLT</sequence>
<dbReference type="Proteomes" id="UP001732700">
    <property type="component" value="Chromosome 5D"/>
</dbReference>
<dbReference type="EnsemblPlants" id="AVESA.00010b.r2.5DG0945130.2">
    <property type="protein sequence ID" value="AVESA.00010b.r2.5DG0945130.2.CDS"/>
    <property type="gene ID" value="AVESA.00010b.r2.5DG0945130"/>
</dbReference>
<reference evidence="1" key="2">
    <citation type="submission" date="2025-09" db="UniProtKB">
        <authorList>
            <consortium name="EnsemblPlants"/>
        </authorList>
    </citation>
    <scope>IDENTIFICATION</scope>
</reference>
<name>A0ACD5YC09_AVESA</name>
<evidence type="ECO:0000313" key="1">
    <source>
        <dbReference type="EnsemblPlants" id="AVESA.00010b.r2.5DG0945130.2.CDS"/>
    </source>
</evidence>
<proteinExistence type="predicted"/>
<accession>A0ACD5YC09</accession>
<evidence type="ECO:0000313" key="2">
    <source>
        <dbReference type="Proteomes" id="UP001732700"/>
    </source>
</evidence>